<dbReference type="InParanoid" id="B9TDZ7"/>
<keyword evidence="2" id="KW-1185">Reference proteome</keyword>
<evidence type="ECO:0000313" key="2">
    <source>
        <dbReference type="Proteomes" id="UP000008311"/>
    </source>
</evidence>
<evidence type="ECO:0000313" key="1">
    <source>
        <dbReference type="EMBL" id="EEF25916.1"/>
    </source>
</evidence>
<protein>
    <submittedName>
        <fullName evidence="1">Uncharacterized protein</fullName>
    </submittedName>
</protein>
<dbReference type="AlphaFoldDB" id="B9TDZ7"/>
<feature type="non-terminal residue" evidence="1">
    <location>
        <position position="1"/>
    </location>
</feature>
<proteinExistence type="predicted"/>
<gene>
    <name evidence="1" type="ORF">RCOM_1891140</name>
</gene>
<dbReference type="AntiFam" id="ANF00201">
    <property type="entry name" value="Shadow ORF (opposite gacS)"/>
</dbReference>
<sequence>ALPGNADASVADRKTQSRHRLIDCRSQDHAAAVGEFHGIAEQIDQHLTQFHLIEKDVLGQLRRQFQLERQALVFRFAPHDIAHGLQQPVKIAIARLNLQCAAFDLRKVKHIIDQREQMLAATLDREQMAMLLRRQLRIAHQYLRIAEHAVERCP</sequence>
<accession>B9TDZ7</accession>
<dbReference type="Proteomes" id="UP000008311">
    <property type="component" value="Unassembled WGS sequence"/>
</dbReference>
<dbReference type="EMBL" id="EQ978603">
    <property type="protein sequence ID" value="EEF25916.1"/>
    <property type="molecule type" value="Genomic_DNA"/>
</dbReference>
<organism evidence="1 2">
    <name type="scientific">Ricinus communis</name>
    <name type="common">Castor bean</name>
    <dbReference type="NCBI Taxonomy" id="3988"/>
    <lineage>
        <taxon>Eukaryota</taxon>
        <taxon>Viridiplantae</taxon>
        <taxon>Streptophyta</taxon>
        <taxon>Embryophyta</taxon>
        <taxon>Tracheophyta</taxon>
        <taxon>Spermatophyta</taxon>
        <taxon>Magnoliopsida</taxon>
        <taxon>eudicotyledons</taxon>
        <taxon>Gunneridae</taxon>
        <taxon>Pentapetalae</taxon>
        <taxon>rosids</taxon>
        <taxon>fabids</taxon>
        <taxon>Malpighiales</taxon>
        <taxon>Euphorbiaceae</taxon>
        <taxon>Acalyphoideae</taxon>
        <taxon>Acalypheae</taxon>
        <taxon>Ricinus</taxon>
    </lineage>
</organism>
<reference evidence="2" key="1">
    <citation type="journal article" date="2010" name="Nat. Biotechnol.">
        <title>Draft genome sequence of the oilseed species Ricinus communis.</title>
        <authorList>
            <person name="Chan A.P."/>
            <person name="Crabtree J."/>
            <person name="Zhao Q."/>
            <person name="Lorenzi H."/>
            <person name="Orvis J."/>
            <person name="Puiu D."/>
            <person name="Melake-Berhan A."/>
            <person name="Jones K.M."/>
            <person name="Redman J."/>
            <person name="Chen G."/>
            <person name="Cahoon E.B."/>
            <person name="Gedil M."/>
            <person name="Stanke M."/>
            <person name="Haas B.J."/>
            <person name="Wortman J.R."/>
            <person name="Fraser-Liggett C.M."/>
            <person name="Ravel J."/>
            <person name="Rabinowicz P.D."/>
        </authorList>
    </citation>
    <scope>NUCLEOTIDE SEQUENCE [LARGE SCALE GENOMIC DNA]</scope>
    <source>
        <strain evidence="2">cv. Hale</strain>
    </source>
</reference>
<name>B9TDZ7_RICCO</name>